<dbReference type="GO" id="GO:0050660">
    <property type="term" value="F:flavin adenine dinucleotide binding"/>
    <property type="evidence" value="ECO:0007669"/>
    <property type="project" value="TreeGrafter"/>
</dbReference>
<comment type="catalytic activity">
    <reaction evidence="4">
        <text>indole-3-pyruvate + NADPH + O2 + H(+) = (indol-3-yl)acetate + CO2 + NADP(+) + H2O</text>
        <dbReference type="Rhea" id="RHEA:34331"/>
        <dbReference type="ChEBI" id="CHEBI:15377"/>
        <dbReference type="ChEBI" id="CHEBI:15378"/>
        <dbReference type="ChEBI" id="CHEBI:15379"/>
        <dbReference type="ChEBI" id="CHEBI:16526"/>
        <dbReference type="ChEBI" id="CHEBI:17640"/>
        <dbReference type="ChEBI" id="CHEBI:30854"/>
        <dbReference type="ChEBI" id="CHEBI:57783"/>
        <dbReference type="ChEBI" id="CHEBI:58349"/>
        <dbReference type="EC" id="1.14.13.168"/>
    </reaction>
</comment>
<proteinExistence type="inferred from homology"/>
<evidence type="ECO:0000313" key="5">
    <source>
        <dbReference type="EMBL" id="CAD1837784.1"/>
    </source>
</evidence>
<dbReference type="PROSITE" id="PS51257">
    <property type="entry name" value="PROKAR_LIPOPROTEIN"/>
    <property type="match status" value="1"/>
</dbReference>
<dbReference type="SUPFAM" id="SSF51905">
    <property type="entry name" value="FAD/NAD(P)-binding domain"/>
    <property type="match status" value="1"/>
</dbReference>
<sequence>MTSKETSTTKRLWWVPGPLIIGAGPSGLATAACLKDRGVPYLVLEKDCCIAASWKLRTYERLKLHLPKHFCELPLMPFPQHFPTYPTKQQFISYLECYAKRFAVEPLFGARVDRAERDASLGLWRVRAGESEFISRWLVVATGECGGGFGCGLWELWDGVSLDLCNNGAHPSMVVRDKLHVLPRETFGISTFGLSVWLLKWLPMRYAKGWAPAAQEHNWKTPVLDVGTLAKIKSGHIKVLYSVPNINRFTDKGVEFVDGRKEEFNSVILATGYKSNVPSWLKDEEFFNKNDGSRRRDSRTVGKARMGLCHRFHAKRLMGASIDARKIAEDIATQWNSKPKHLPCELL</sequence>
<comment type="similarity">
    <text evidence="1">Belongs to the FMO family.</text>
</comment>
<evidence type="ECO:0000256" key="1">
    <source>
        <dbReference type="ARBA" id="ARBA00009183"/>
    </source>
</evidence>
<dbReference type="EC" id="1.14.13.168" evidence="3"/>
<gene>
    <name evidence="5" type="ORF">CB5_LOCUS20995</name>
</gene>
<reference evidence="5" key="1">
    <citation type="submission" date="2020-07" db="EMBL/GenBank/DDBJ databases">
        <authorList>
            <person name="Lin J."/>
        </authorList>
    </citation>
    <scope>NUCLEOTIDE SEQUENCE</scope>
</reference>
<dbReference type="Gene3D" id="3.50.50.60">
    <property type="entry name" value="FAD/NAD(P)-binding domain"/>
    <property type="match status" value="2"/>
</dbReference>
<organism evidence="5">
    <name type="scientific">Ananas comosus var. bracteatus</name>
    <name type="common">red pineapple</name>
    <dbReference type="NCBI Taxonomy" id="296719"/>
    <lineage>
        <taxon>Eukaryota</taxon>
        <taxon>Viridiplantae</taxon>
        <taxon>Streptophyta</taxon>
        <taxon>Embryophyta</taxon>
        <taxon>Tracheophyta</taxon>
        <taxon>Spermatophyta</taxon>
        <taxon>Magnoliopsida</taxon>
        <taxon>Liliopsida</taxon>
        <taxon>Poales</taxon>
        <taxon>Bromeliaceae</taxon>
        <taxon>Bromelioideae</taxon>
        <taxon>Ananas</taxon>
    </lineage>
</organism>
<dbReference type="Pfam" id="PF13738">
    <property type="entry name" value="Pyr_redox_3"/>
    <property type="match status" value="1"/>
</dbReference>
<protein>
    <recommendedName>
        <fullName evidence="3">indole-3-pyruvate monooxygenase</fullName>
        <ecNumber evidence="3">1.14.13.168</ecNumber>
    </recommendedName>
</protein>
<accession>A0A6V7Q3M4</accession>
<evidence type="ECO:0000256" key="3">
    <source>
        <dbReference type="ARBA" id="ARBA00039148"/>
    </source>
</evidence>
<evidence type="ECO:0000256" key="2">
    <source>
        <dbReference type="ARBA" id="ARBA00023002"/>
    </source>
</evidence>
<dbReference type="PANTHER" id="PTHR43539:SF56">
    <property type="entry name" value="EXPRESSED PROTEIN"/>
    <property type="match status" value="1"/>
</dbReference>
<dbReference type="AlphaFoldDB" id="A0A6V7Q3M4"/>
<dbReference type="InterPro" id="IPR050982">
    <property type="entry name" value="Auxin_biosynth/cation_transpt"/>
</dbReference>
<dbReference type="GO" id="GO:0103075">
    <property type="term" value="F:indole-3-pyruvate monooxygenase activity"/>
    <property type="evidence" value="ECO:0007669"/>
    <property type="project" value="UniProtKB-EC"/>
</dbReference>
<dbReference type="InterPro" id="IPR036188">
    <property type="entry name" value="FAD/NAD-bd_sf"/>
</dbReference>
<dbReference type="PANTHER" id="PTHR43539">
    <property type="entry name" value="FLAVIN-BINDING MONOOXYGENASE-LIKE PROTEIN (AFU_ORTHOLOGUE AFUA_4G09220)"/>
    <property type="match status" value="1"/>
</dbReference>
<evidence type="ECO:0000256" key="4">
    <source>
        <dbReference type="ARBA" id="ARBA00047707"/>
    </source>
</evidence>
<keyword evidence="2" id="KW-0560">Oxidoreductase</keyword>
<dbReference type="EMBL" id="LR862132">
    <property type="protein sequence ID" value="CAD1837784.1"/>
    <property type="molecule type" value="Genomic_DNA"/>
</dbReference>
<name>A0A6V7Q3M4_ANACO</name>